<reference evidence="1" key="3">
    <citation type="submission" date="2025-09" db="UniProtKB">
        <authorList>
            <consortium name="Ensembl"/>
        </authorList>
    </citation>
    <scope>IDENTIFICATION</scope>
</reference>
<sequence length="115" mass="12516">IEKNAVNHPDVPSAGGHAPSYLETARCLEHEDGTSGIFHSVVQAGVQQHDLSSLQHLTLGLKRSSHLSLHNGWDYRCVSPHPDKFLYFILETIFCHVAQAGLEFLGSSDPPTSAS</sequence>
<proteinExistence type="predicted"/>
<protein>
    <submittedName>
        <fullName evidence="1">Uncharacterized protein</fullName>
    </submittedName>
</protein>
<reference evidence="1" key="2">
    <citation type="submission" date="2025-08" db="UniProtKB">
        <authorList>
            <consortium name="Ensembl"/>
        </authorList>
    </citation>
    <scope>IDENTIFICATION</scope>
</reference>
<keyword evidence="2" id="KW-1185">Reference proteome</keyword>
<accession>A0A8I3WAH2</accession>
<organism evidence="1 2">
    <name type="scientific">Callithrix jacchus</name>
    <name type="common">White-tufted-ear marmoset</name>
    <name type="synonym">Simia Jacchus</name>
    <dbReference type="NCBI Taxonomy" id="9483"/>
    <lineage>
        <taxon>Eukaryota</taxon>
        <taxon>Metazoa</taxon>
        <taxon>Chordata</taxon>
        <taxon>Craniata</taxon>
        <taxon>Vertebrata</taxon>
        <taxon>Euteleostomi</taxon>
        <taxon>Mammalia</taxon>
        <taxon>Eutheria</taxon>
        <taxon>Euarchontoglires</taxon>
        <taxon>Primates</taxon>
        <taxon>Haplorrhini</taxon>
        <taxon>Platyrrhini</taxon>
        <taxon>Cebidae</taxon>
        <taxon>Callitrichinae</taxon>
        <taxon>Callithrix</taxon>
        <taxon>Callithrix</taxon>
    </lineage>
</organism>
<name>A0A8I3WAH2_CALJA</name>
<reference evidence="1 2" key="1">
    <citation type="submission" date="2009-03" db="EMBL/GenBank/DDBJ databases">
        <authorList>
            <person name="Warren W."/>
            <person name="Ye L."/>
            <person name="Minx P."/>
            <person name="Worley K."/>
            <person name="Gibbs R."/>
            <person name="Wilson R.K."/>
        </authorList>
    </citation>
    <scope>NUCLEOTIDE SEQUENCE [LARGE SCALE GENOMIC DNA]</scope>
</reference>
<evidence type="ECO:0000313" key="1">
    <source>
        <dbReference type="Ensembl" id="ENSCJAP00000079827.1"/>
    </source>
</evidence>
<dbReference type="Ensembl" id="ENSCJAT00000141808.1">
    <property type="protein sequence ID" value="ENSCJAP00000079827.1"/>
    <property type="gene ID" value="ENSCJAG00000079472.1"/>
</dbReference>
<dbReference type="PANTHER" id="PTHR46254">
    <property type="entry name" value="PROTEIN GVQW1-RELATED"/>
    <property type="match status" value="1"/>
</dbReference>
<evidence type="ECO:0000313" key="2">
    <source>
        <dbReference type="Proteomes" id="UP000008225"/>
    </source>
</evidence>
<dbReference type="GeneTree" id="ENSGT00940000167556"/>
<dbReference type="AlphaFoldDB" id="A0A8I3WAH2"/>
<dbReference type="Proteomes" id="UP000008225">
    <property type="component" value="Chromosome 13"/>
</dbReference>
<dbReference type="PRINTS" id="PR02045">
    <property type="entry name" value="F138DOMAIN"/>
</dbReference>